<evidence type="ECO:0000256" key="6">
    <source>
        <dbReference type="ARBA" id="ARBA00038347"/>
    </source>
</evidence>
<dbReference type="InterPro" id="IPR020846">
    <property type="entry name" value="MFS_dom"/>
</dbReference>
<reference evidence="9 10" key="1">
    <citation type="journal article" date="2023" name="Elife">
        <title>Identification of key yeast species and microbe-microbe interactions impacting larval growth of Drosophila in the wild.</title>
        <authorList>
            <person name="Mure A."/>
            <person name="Sugiura Y."/>
            <person name="Maeda R."/>
            <person name="Honda K."/>
            <person name="Sakurai N."/>
            <person name="Takahashi Y."/>
            <person name="Watada M."/>
            <person name="Katoh T."/>
            <person name="Gotoh A."/>
            <person name="Gotoh Y."/>
            <person name="Taniguchi I."/>
            <person name="Nakamura K."/>
            <person name="Hayashi T."/>
            <person name="Katayama T."/>
            <person name="Uemura T."/>
            <person name="Hattori Y."/>
        </authorList>
    </citation>
    <scope>NUCLEOTIDE SEQUENCE [LARGE SCALE GENOMIC DNA]</scope>
    <source>
        <strain evidence="9 10">PK-24</strain>
    </source>
</reference>
<sequence length="561" mass="63106">MSHHYTESLNSSVIENMTDANYADALHLENFSDSDKESTVSSNSSIMNLEKQLTIAEDDYTILTHKERLTLALFLSLIGFCSAMSMPIYWTALPQLEEAFHTTEERINFTVTAYLCFQAVAPLFISSISDVYGRRPVILICILGGVVTNVGLAVSRTYWLIIFLRCVLASFLAPLISITSACVGDFTTRRNRGGLTALTSGFTLIGQGIAPFLGAIMATAWNWPAIFWFSAALQGLILTIAFLMVPETHRAFVGNLSVIPKNPIHRAPILMLFKDRLVKFDETLVEKNLKQYAPWKPLLLISRIQVFYILLPSSILFAIWTISQTSMTVHLSKYYHYSTLDIGLCFFAPGTATVTGTLLSGKLLDKFYKKKKELYNQKYAAILENYNKELLDHHHHHHRYHHHENSNKDLNEDKFEELEMQEIPPFNIIYVRLYYIPYAAIIVCLAAIVFGWCLQHVIKVPVILVMSFLITFFCMFPFNITATVLVDMFPEISGGATALNNLFRCGMSAIFVSCLDKMEVSMSLGGTYTFMGGIGLLFSCLIVLLILKSDSILRKSAANSK</sequence>
<feature type="transmembrane region" description="Helical" evidence="7">
    <location>
        <begin position="527"/>
        <end position="547"/>
    </location>
</feature>
<feature type="domain" description="Major facilitator superfamily (MFS) profile" evidence="8">
    <location>
        <begin position="71"/>
        <end position="550"/>
    </location>
</feature>
<evidence type="ECO:0000256" key="7">
    <source>
        <dbReference type="SAM" id="Phobius"/>
    </source>
</evidence>
<organism evidence="9 10">
    <name type="scientific">Pichia kluyveri</name>
    <name type="common">Yeast</name>
    <dbReference type="NCBI Taxonomy" id="36015"/>
    <lineage>
        <taxon>Eukaryota</taxon>
        <taxon>Fungi</taxon>
        <taxon>Dikarya</taxon>
        <taxon>Ascomycota</taxon>
        <taxon>Saccharomycotina</taxon>
        <taxon>Pichiomycetes</taxon>
        <taxon>Pichiales</taxon>
        <taxon>Pichiaceae</taxon>
        <taxon>Pichia</taxon>
    </lineage>
</organism>
<feature type="transmembrane region" description="Helical" evidence="7">
    <location>
        <begin position="464"/>
        <end position="486"/>
    </location>
</feature>
<dbReference type="GO" id="GO:0022857">
    <property type="term" value="F:transmembrane transporter activity"/>
    <property type="evidence" value="ECO:0007669"/>
    <property type="project" value="InterPro"/>
</dbReference>
<keyword evidence="2" id="KW-0813">Transport</keyword>
<dbReference type="PROSITE" id="PS50850">
    <property type="entry name" value="MFS"/>
    <property type="match status" value="1"/>
</dbReference>
<evidence type="ECO:0000256" key="3">
    <source>
        <dbReference type="ARBA" id="ARBA00022692"/>
    </source>
</evidence>
<dbReference type="InterPro" id="IPR011701">
    <property type="entry name" value="MFS"/>
</dbReference>
<gene>
    <name evidence="9" type="ORF">DAPK24_014830</name>
</gene>
<feature type="transmembrane region" description="Helical" evidence="7">
    <location>
        <begin position="298"/>
        <end position="322"/>
    </location>
</feature>
<feature type="transmembrane region" description="Helical" evidence="7">
    <location>
        <begin position="195"/>
        <end position="219"/>
    </location>
</feature>
<evidence type="ECO:0000313" key="10">
    <source>
        <dbReference type="Proteomes" id="UP001378960"/>
    </source>
</evidence>
<protein>
    <submittedName>
        <fullName evidence="9">Aqr1 protein</fullName>
    </submittedName>
</protein>
<keyword evidence="10" id="KW-1185">Reference proteome</keyword>
<keyword evidence="5 7" id="KW-0472">Membrane</keyword>
<feature type="transmembrane region" description="Helical" evidence="7">
    <location>
        <begin position="137"/>
        <end position="154"/>
    </location>
</feature>
<dbReference type="SUPFAM" id="SSF103473">
    <property type="entry name" value="MFS general substrate transporter"/>
    <property type="match status" value="2"/>
</dbReference>
<evidence type="ECO:0000256" key="2">
    <source>
        <dbReference type="ARBA" id="ARBA00022448"/>
    </source>
</evidence>
<feature type="transmembrane region" description="Helical" evidence="7">
    <location>
        <begin position="107"/>
        <end position="125"/>
    </location>
</feature>
<name>A0AAV5R1R4_PICKL</name>
<dbReference type="Proteomes" id="UP001378960">
    <property type="component" value="Unassembled WGS sequence"/>
</dbReference>
<accession>A0AAV5R1R4</accession>
<dbReference type="Gene3D" id="1.20.1250.20">
    <property type="entry name" value="MFS general substrate transporter like domains"/>
    <property type="match status" value="1"/>
</dbReference>
<dbReference type="AlphaFoldDB" id="A0AAV5R1R4"/>
<evidence type="ECO:0000256" key="1">
    <source>
        <dbReference type="ARBA" id="ARBA00004141"/>
    </source>
</evidence>
<feature type="transmembrane region" description="Helical" evidence="7">
    <location>
        <begin position="435"/>
        <end position="458"/>
    </location>
</feature>
<evidence type="ECO:0000313" key="9">
    <source>
        <dbReference type="EMBL" id="GMM44908.1"/>
    </source>
</evidence>
<dbReference type="InterPro" id="IPR036259">
    <property type="entry name" value="MFS_trans_sf"/>
</dbReference>
<feature type="transmembrane region" description="Helical" evidence="7">
    <location>
        <begin position="225"/>
        <end position="245"/>
    </location>
</feature>
<comment type="caution">
    <text evidence="9">The sequence shown here is derived from an EMBL/GenBank/DDBJ whole genome shotgun (WGS) entry which is preliminary data.</text>
</comment>
<evidence type="ECO:0000256" key="5">
    <source>
        <dbReference type="ARBA" id="ARBA00023136"/>
    </source>
</evidence>
<feature type="transmembrane region" description="Helical" evidence="7">
    <location>
        <begin position="71"/>
        <end position="92"/>
    </location>
</feature>
<keyword evidence="3 7" id="KW-0812">Transmembrane</keyword>
<evidence type="ECO:0000259" key="8">
    <source>
        <dbReference type="PROSITE" id="PS50850"/>
    </source>
</evidence>
<evidence type="ECO:0000256" key="4">
    <source>
        <dbReference type="ARBA" id="ARBA00022989"/>
    </source>
</evidence>
<comment type="similarity">
    <text evidence="6">Belongs to the major facilitator superfamily. CAR1 family.</text>
</comment>
<keyword evidence="4 7" id="KW-1133">Transmembrane helix</keyword>
<dbReference type="PANTHER" id="PTHR23502:SF51">
    <property type="entry name" value="QUINIDINE RESISTANCE PROTEIN 1-RELATED"/>
    <property type="match status" value="1"/>
</dbReference>
<dbReference type="GO" id="GO:0005886">
    <property type="term" value="C:plasma membrane"/>
    <property type="evidence" value="ECO:0007669"/>
    <property type="project" value="TreeGrafter"/>
</dbReference>
<dbReference type="EMBL" id="BTGB01000001">
    <property type="protein sequence ID" value="GMM44908.1"/>
    <property type="molecule type" value="Genomic_DNA"/>
</dbReference>
<comment type="subcellular location">
    <subcellularLocation>
        <location evidence="1">Membrane</location>
        <topology evidence="1">Multi-pass membrane protein</topology>
    </subcellularLocation>
</comment>
<proteinExistence type="inferred from homology"/>
<dbReference type="PANTHER" id="PTHR23502">
    <property type="entry name" value="MAJOR FACILITATOR SUPERFAMILY"/>
    <property type="match status" value="1"/>
</dbReference>
<feature type="transmembrane region" description="Helical" evidence="7">
    <location>
        <begin position="334"/>
        <end position="361"/>
    </location>
</feature>
<dbReference type="Pfam" id="PF07690">
    <property type="entry name" value="MFS_1"/>
    <property type="match status" value="1"/>
</dbReference>
<feature type="transmembrane region" description="Helical" evidence="7">
    <location>
        <begin position="160"/>
        <end position="183"/>
    </location>
</feature>